<protein>
    <recommendedName>
        <fullName evidence="2">Phage replisome organiser N-terminal domain-containing protein</fullName>
    </recommendedName>
</protein>
<organism evidence="1">
    <name type="scientific">marine sediment metagenome</name>
    <dbReference type="NCBI Taxonomy" id="412755"/>
    <lineage>
        <taxon>unclassified sequences</taxon>
        <taxon>metagenomes</taxon>
        <taxon>ecological metagenomes</taxon>
    </lineage>
</organism>
<evidence type="ECO:0000313" key="1">
    <source>
        <dbReference type="EMBL" id="GAI61361.1"/>
    </source>
</evidence>
<proteinExistence type="predicted"/>
<evidence type="ECO:0008006" key="2">
    <source>
        <dbReference type="Google" id="ProtNLM"/>
    </source>
</evidence>
<sequence length="169" mass="19249">MTRRRAGTERRYIKLFIDACLHGSIRLDLEPDERSVWYDLLLFAGKCRTEGVIQAAPGRPFPKTHIAHVLNIKDELLDSTLAKCKAEGRITEDGEGIHITHWEQYQTGYEVYKKGQEGKGEPATGQKPLKVCPECHYTIELSQATELMQLCPRCKREGKEVPLVRKGEQ</sequence>
<name>X1R2Q2_9ZZZZ</name>
<gene>
    <name evidence="1" type="ORF">S12H4_04947</name>
</gene>
<reference evidence="1" key="1">
    <citation type="journal article" date="2014" name="Front. Microbiol.">
        <title>High frequency of phylogenetically diverse reductive dehalogenase-homologous genes in deep subseafloor sedimentary metagenomes.</title>
        <authorList>
            <person name="Kawai M."/>
            <person name="Futagami T."/>
            <person name="Toyoda A."/>
            <person name="Takaki Y."/>
            <person name="Nishi S."/>
            <person name="Hori S."/>
            <person name="Arai W."/>
            <person name="Tsubouchi T."/>
            <person name="Morono Y."/>
            <person name="Uchiyama I."/>
            <person name="Ito T."/>
            <person name="Fujiyama A."/>
            <person name="Inagaki F."/>
            <person name="Takami H."/>
        </authorList>
    </citation>
    <scope>NUCLEOTIDE SEQUENCE</scope>
    <source>
        <strain evidence="1">Expedition CK06-06</strain>
    </source>
</reference>
<accession>X1R2Q2</accession>
<dbReference type="AlphaFoldDB" id="X1R2Q2"/>
<dbReference type="EMBL" id="BARW01001584">
    <property type="protein sequence ID" value="GAI61361.1"/>
    <property type="molecule type" value="Genomic_DNA"/>
</dbReference>
<comment type="caution">
    <text evidence="1">The sequence shown here is derived from an EMBL/GenBank/DDBJ whole genome shotgun (WGS) entry which is preliminary data.</text>
</comment>